<reference evidence="2" key="1">
    <citation type="submission" date="2022-08" db="EMBL/GenBank/DDBJ databases">
        <authorList>
            <person name="Vandamme P."/>
            <person name="Hettiarachchi A."/>
            <person name="Peeters C."/>
            <person name="Cnockaert M."/>
            <person name="Carlier A."/>
        </authorList>
    </citation>
    <scope>NUCLEOTIDE SEQUENCE</scope>
    <source>
        <strain evidence="2">LMG 31809</strain>
    </source>
</reference>
<evidence type="ECO:0000256" key="1">
    <source>
        <dbReference type="SAM" id="SignalP"/>
    </source>
</evidence>
<accession>A0A9X3Z628</accession>
<feature type="chain" id="PRO_5040825017" evidence="1">
    <location>
        <begin position="32"/>
        <end position="276"/>
    </location>
</feature>
<dbReference type="EMBL" id="JANWOI010000001">
    <property type="protein sequence ID" value="MDA5192706.1"/>
    <property type="molecule type" value="Genomic_DNA"/>
</dbReference>
<keyword evidence="3" id="KW-1185">Reference proteome</keyword>
<reference evidence="2" key="2">
    <citation type="journal article" date="2023" name="Syst. Appl. Microbiol.">
        <title>Govania unica gen. nov., sp. nov., a rare biosphere bacterium that represents a novel family in the class Alphaproteobacteria.</title>
        <authorList>
            <person name="Vandamme P."/>
            <person name="Peeters C."/>
            <person name="Hettiarachchi A."/>
            <person name="Cnockaert M."/>
            <person name="Carlier A."/>
        </authorList>
    </citation>
    <scope>NUCLEOTIDE SEQUENCE</scope>
    <source>
        <strain evidence="2">LMG 31809</strain>
    </source>
</reference>
<dbReference type="Proteomes" id="UP001141619">
    <property type="component" value="Unassembled WGS sequence"/>
</dbReference>
<protein>
    <submittedName>
        <fullName evidence="2">DUF1223 domain-containing protein</fullName>
    </submittedName>
</protein>
<evidence type="ECO:0000313" key="2">
    <source>
        <dbReference type="EMBL" id="MDA5192706.1"/>
    </source>
</evidence>
<keyword evidence="1" id="KW-0732">Signal</keyword>
<evidence type="ECO:0000313" key="3">
    <source>
        <dbReference type="Proteomes" id="UP001141619"/>
    </source>
</evidence>
<comment type="caution">
    <text evidence="2">The sequence shown here is derived from an EMBL/GenBank/DDBJ whole genome shotgun (WGS) entry which is preliminary data.</text>
</comment>
<dbReference type="Pfam" id="PF06764">
    <property type="entry name" value="DUF1223"/>
    <property type="match status" value="1"/>
</dbReference>
<dbReference type="PANTHER" id="PTHR36057">
    <property type="match status" value="1"/>
</dbReference>
<name>A0A9X3Z628_9PROT</name>
<proteinExistence type="predicted"/>
<dbReference type="InterPro" id="IPR010634">
    <property type="entry name" value="DUF1223"/>
</dbReference>
<organism evidence="2 3">
    <name type="scientific">Govanella unica</name>
    <dbReference type="NCBI Taxonomy" id="2975056"/>
    <lineage>
        <taxon>Bacteria</taxon>
        <taxon>Pseudomonadati</taxon>
        <taxon>Pseudomonadota</taxon>
        <taxon>Alphaproteobacteria</taxon>
        <taxon>Emcibacterales</taxon>
        <taxon>Govanellaceae</taxon>
        <taxon>Govanella</taxon>
    </lineage>
</organism>
<dbReference type="RefSeq" id="WP_274942410.1">
    <property type="nucleotide sequence ID" value="NZ_JANWOI010000001.1"/>
</dbReference>
<dbReference type="AlphaFoldDB" id="A0A9X3Z628"/>
<dbReference type="PANTHER" id="PTHR36057:SF1">
    <property type="entry name" value="LIPOPROTEIN LIPID ATTACHMENT SITE-LIKE PROTEIN, PUTATIVE (DUF1223)-RELATED"/>
    <property type="match status" value="1"/>
</dbReference>
<dbReference type="InterPro" id="IPR036249">
    <property type="entry name" value="Thioredoxin-like_sf"/>
</dbReference>
<sequence>MFCKTRFVIPYYLLIVSCLTTLAVGSNSSWAAGEGKSFPVISSPITVVELFTSQGCSACPPADKLLAEMVNQPGILPLSWSIDYWDYLGWRDTFGKPEHTERQRNYNRKLGLSGVYTPQVIVQGTVEAIGSRREDVINLVTSQQSLKTSETYPIKFHFKGNRLTVSLGKAKLPETASVWLVGFARERTVLVERGENKGQMLSYHNVVLTSGKLGEWTGKKANFSADVVTLRAADADGIAVLVQYDDSGLIIAAAEHPLRPLALDAHIDAPLEVSRR</sequence>
<dbReference type="SUPFAM" id="SSF52833">
    <property type="entry name" value="Thioredoxin-like"/>
    <property type="match status" value="1"/>
</dbReference>
<feature type="signal peptide" evidence="1">
    <location>
        <begin position="1"/>
        <end position="31"/>
    </location>
</feature>
<gene>
    <name evidence="2" type="ORF">NYP16_01880</name>
</gene>
<dbReference type="PROSITE" id="PS51257">
    <property type="entry name" value="PROKAR_LIPOPROTEIN"/>
    <property type="match status" value="1"/>
</dbReference>